<name>A0A2H6NAA1_9SAUR</name>
<evidence type="ECO:0000313" key="1">
    <source>
        <dbReference type="EMBL" id="LAA28116.1"/>
    </source>
</evidence>
<protein>
    <submittedName>
        <fullName evidence="1">Uncharacterized protein</fullName>
    </submittedName>
</protein>
<accession>A0A2H6NAA1</accession>
<proteinExistence type="predicted"/>
<organism evidence="1">
    <name type="scientific">Micrurus carvalhoi</name>
    <dbReference type="NCBI Taxonomy" id="3147026"/>
    <lineage>
        <taxon>Eukaryota</taxon>
        <taxon>Metazoa</taxon>
        <taxon>Chordata</taxon>
        <taxon>Craniata</taxon>
        <taxon>Vertebrata</taxon>
        <taxon>Euteleostomi</taxon>
        <taxon>Lepidosauria</taxon>
        <taxon>Squamata</taxon>
        <taxon>Bifurcata</taxon>
        <taxon>Unidentata</taxon>
        <taxon>Episquamata</taxon>
        <taxon>Toxicofera</taxon>
        <taxon>Serpentes</taxon>
        <taxon>Colubroidea</taxon>
        <taxon>Elapidae</taxon>
        <taxon>Elapinae</taxon>
        <taxon>Micrurus</taxon>
    </lineage>
</organism>
<dbReference type="EMBL" id="IACI01070151">
    <property type="protein sequence ID" value="LAA28116.1"/>
    <property type="molecule type" value="Transcribed_RNA"/>
</dbReference>
<reference evidence="1" key="2">
    <citation type="submission" date="2017-12" db="EMBL/GenBank/DDBJ databases">
        <title>Coralsnake Venomics: Analyses of Venom Gland Transcriptomes and Proteomes of Six Brazilian Taxa.</title>
        <authorList>
            <person name="Aird S.D."/>
            <person name="Jorge da Silva N."/>
            <person name="Qiu L."/>
            <person name="Villar-Briones A."/>
            <person name="Aparecida-Saddi V."/>
            <person name="Campos-Telles M.P."/>
            <person name="Grau M."/>
            <person name="Mikheyev A.S."/>
        </authorList>
    </citation>
    <scope>NUCLEOTIDE SEQUENCE</scope>
    <source>
        <tissue evidence="1">Venom_gland</tissue>
    </source>
</reference>
<reference evidence="1" key="1">
    <citation type="submission" date="2017-07" db="EMBL/GenBank/DDBJ databases">
        <authorList>
            <person name="Mikheyev A."/>
            <person name="Grau M."/>
        </authorList>
    </citation>
    <scope>NUCLEOTIDE SEQUENCE</scope>
    <source>
        <tissue evidence="1">Venom_gland</tissue>
    </source>
</reference>
<sequence length="99" mass="11367">MRGLLSNNSERKSWPQGTIFLQAGKKESTLDTMFIPQKCITLKIISINTSAEYLSFKATFKKKLKRKEQEQHKNIAQTGTECYVPYIVQKINLVSNKTI</sequence>
<dbReference type="AlphaFoldDB" id="A0A2H6NAA1"/>